<evidence type="ECO:0000256" key="1">
    <source>
        <dbReference type="SAM" id="Phobius"/>
    </source>
</evidence>
<sequence length="108" mass="11169">MTDRSNRDADHPLTALRHAFGRTDEFIGMIDRESLIEAAAALVSVGAMLGTLVYIGSTYGTANALGDEGAKVMVGVIVAFIVFVTLLGVGLAYTTSEGATADETDATA</sequence>
<dbReference type="InterPro" id="IPR055895">
    <property type="entry name" value="DUF7472"/>
</dbReference>
<evidence type="ECO:0000313" key="3">
    <source>
        <dbReference type="Proteomes" id="UP000011560"/>
    </source>
</evidence>
<keyword evidence="3" id="KW-1185">Reference proteome</keyword>
<proteinExistence type="predicted"/>
<keyword evidence="1" id="KW-1133">Transmembrane helix</keyword>
<protein>
    <submittedName>
        <fullName evidence="2">Uncharacterized protein</fullName>
    </submittedName>
</protein>
<keyword evidence="1" id="KW-0812">Transmembrane</keyword>
<dbReference type="EMBL" id="AOIQ01000013">
    <property type="protein sequence ID" value="ELZ11124.1"/>
    <property type="molecule type" value="Genomic_DNA"/>
</dbReference>
<name>M0BNE0_9EURY</name>
<keyword evidence="1" id="KW-0472">Membrane</keyword>
<dbReference type="AlphaFoldDB" id="M0BNE0"/>
<accession>M0BNE0</accession>
<organism evidence="2 3">
    <name type="scientific">Halovivax asiaticus JCM 14624</name>
    <dbReference type="NCBI Taxonomy" id="1227490"/>
    <lineage>
        <taxon>Archaea</taxon>
        <taxon>Methanobacteriati</taxon>
        <taxon>Methanobacteriota</taxon>
        <taxon>Stenosarchaea group</taxon>
        <taxon>Halobacteria</taxon>
        <taxon>Halobacteriales</taxon>
        <taxon>Natrialbaceae</taxon>
        <taxon>Halovivax</taxon>
    </lineage>
</organism>
<dbReference type="Proteomes" id="UP000011560">
    <property type="component" value="Unassembled WGS sequence"/>
</dbReference>
<evidence type="ECO:0000313" key="2">
    <source>
        <dbReference type="EMBL" id="ELZ11124.1"/>
    </source>
</evidence>
<dbReference type="STRING" id="1227490.C479_07443"/>
<feature type="transmembrane region" description="Helical" evidence="1">
    <location>
        <begin position="72"/>
        <end position="93"/>
    </location>
</feature>
<dbReference type="Pfam" id="PF24284">
    <property type="entry name" value="DUF7472"/>
    <property type="match status" value="1"/>
</dbReference>
<comment type="caution">
    <text evidence="2">The sequence shown here is derived from an EMBL/GenBank/DDBJ whole genome shotgun (WGS) entry which is preliminary data.</text>
</comment>
<feature type="transmembrane region" description="Helical" evidence="1">
    <location>
        <begin position="38"/>
        <end position="60"/>
    </location>
</feature>
<gene>
    <name evidence="2" type="ORF">C479_07443</name>
</gene>
<reference evidence="2 3" key="1">
    <citation type="journal article" date="2014" name="PLoS Genet.">
        <title>Phylogenetically driven sequencing of extremely halophilic archaea reveals strategies for static and dynamic osmo-response.</title>
        <authorList>
            <person name="Becker E.A."/>
            <person name="Seitzer P.M."/>
            <person name="Tritt A."/>
            <person name="Larsen D."/>
            <person name="Krusor M."/>
            <person name="Yao A.I."/>
            <person name="Wu D."/>
            <person name="Madern D."/>
            <person name="Eisen J.A."/>
            <person name="Darling A.E."/>
            <person name="Facciotti M.T."/>
        </authorList>
    </citation>
    <scope>NUCLEOTIDE SEQUENCE [LARGE SCALE GENOMIC DNA]</scope>
    <source>
        <strain evidence="2 3">JCM 14624</strain>
    </source>
</reference>